<dbReference type="CDD" id="cd01838">
    <property type="entry name" value="Isoamyl_acetate_hydrolase_like"/>
    <property type="match status" value="1"/>
</dbReference>
<dbReference type="InterPro" id="IPR013830">
    <property type="entry name" value="SGNH_hydro"/>
</dbReference>
<protein>
    <recommendedName>
        <fullName evidence="2">SGNH hydrolase-type esterase domain-containing protein</fullName>
    </recommendedName>
</protein>
<accession>A0AAD3H3X2</accession>
<dbReference type="Pfam" id="PF13472">
    <property type="entry name" value="Lipase_GDSL_2"/>
    <property type="match status" value="1"/>
</dbReference>
<proteinExistence type="predicted"/>
<dbReference type="EMBL" id="BLLK01000038">
    <property type="protein sequence ID" value="GFH49445.1"/>
    <property type="molecule type" value="Genomic_DNA"/>
</dbReference>
<dbReference type="InterPro" id="IPR045136">
    <property type="entry name" value="Iah1-like"/>
</dbReference>
<evidence type="ECO:0000256" key="1">
    <source>
        <dbReference type="SAM" id="MobiDB-lite"/>
    </source>
</evidence>
<feature type="region of interest" description="Disordered" evidence="1">
    <location>
        <begin position="281"/>
        <end position="310"/>
    </location>
</feature>
<feature type="domain" description="SGNH hydrolase-type esterase" evidence="2">
    <location>
        <begin position="25"/>
        <end position="234"/>
    </location>
</feature>
<sequence length="310" mass="34981">MSDVINKKRKSNPPSAPFRRSKVVLLGDSITQLSFSAKLSGWGTYIADVYQRRCDVFNRGMSGYNTDWYLQYLSTEEGKYDVFDSLTNNGVEDGVSDVKLVTIFFGANDQSCEKLNRRHHVPLPKFQSNLKEIVNLCRENYGEKVRIVLITPPPVHHDSRLKYQVDRYGDKATGELERNMELASQYSEAVKAVAKELGYPCLNIYQSMQDSEPGAGEKWSKYLSDGLHLSAEGNIFVGKELKKLIDEVYPEITINPCPYTELTGNWGNSATKGGEAFGSEKGMGPWHDEIDHTEAEKSFQEHTNKKMKTA</sequence>
<feature type="compositionally biased region" description="Basic and acidic residues" evidence="1">
    <location>
        <begin position="286"/>
        <end position="304"/>
    </location>
</feature>
<reference evidence="3 4" key="1">
    <citation type="journal article" date="2021" name="Sci. Rep.">
        <title>The genome of the diatom Chaetoceros tenuissimus carries an ancient integrated fragment of an extant virus.</title>
        <authorList>
            <person name="Hongo Y."/>
            <person name="Kimura K."/>
            <person name="Takaki Y."/>
            <person name="Yoshida Y."/>
            <person name="Baba S."/>
            <person name="Kobayashi G."/>
            <person name="Nagasaki K."/>
            <person name="Hano T."/>
            <person name="Tomaru Y."/>
        </authorList>
    </citation>
    <scope>NUCLEOTIDE SEQUENCE [LARGE SCALE GENOMIC DNA]</scope>
    <source>
        <strain evidence="3 4">NIES-3715</strain>
    </source>
</reference>
<gene>
    <name evidence="3" type="ORF">CTEN210_05921</name>
</gene>
<keyword evidence="4" id="KW-1185">Reference proteome</keyword>
<evidence type="ECO:0000259" key="2">
    <source>
        <dbReference type="Pfam" id="PF13472"/>
    </source>
</evidence>
<dbReference type="PANTHER" id="PTHR14209">
    <property type="entry name" value="ISOAMYL ACETATE-HYDROLYZING ESTERASE 1"/>
    <property type="match status" value="1"/>
</dbReference>
<organism evidence="3 4">
    <name type="scientific">Chaetoceros tenuissimus</name>
    <dbReference type="NCBI Taxonomy" id="426638"/>
    <lineage>
        <taxon>Eukaryota</taxon>
        <taxon>Sar</taxon>
        <taxon>Stramenopiles</taxon>
        <taxon>Ochrophyta</taxon>
        <taxon>Bacillariophyta</taxon>
        <taxon>Coscinodiscophyceae</taxon>
        <taxon>Chaetocerotophycidae</taxon>
        <taxon>Chaetocerotales</taxon>
        <taxon>Chaetocerotaceae</taxon>
        <taxon>Chaetoceros</taxon>
    </lineage>
</organism>
<dbReference type="Gene3D" id="3.40.50.1110">
    <property type="entry name" value="SGNH hydrolase"/>
    <property type="match status" value="1"/>
</dbReference>
<dbReference type="PANTHER" id="PTHR14209:SF19">
    <property type="entry name" value="ISOAMYL ACETATE-HYDROLYZING ESTERASE 1 HOMOLOG"/>
    <property type="match status" value="1"/>
</dbReference>
<evidence type="ECO:0000313" key="3">
    <source>
        <dbReference type="EMBL" id="GFH49445.1"/>
    </source>
</evidence>
<dbReference type="AlphaFoldDB" id="A0AAD3H3X2"/>
<dbReference type="InterPro" id="IPR036514">
    <property type="entry name" value="SGNH_hydro_sf"/>
</dbReference>
<dbReference type="SUPFAM" id="SSF52266">
    <property type="entry name" value="SGNH hydrolase"/>
    <property type="match status" value="1"/>
</dbReference>
<dbReference type="Proteomes" id="UP001054902">
    <property type="component" value="Unassembled WGS sequence"/>
</dbReference>
<name>A0AAD3H3X2_9STRA</name>
<comment type="caution">
    <text evidence="3">The sequence shown here is derived from an EMBL/GenBank/DDBJ whole genome shotgun (WGS) entry which is preliminary data.</text>
</comment>
<evidence type="ECO:0000313" key="4">
    <source>
        <dbReference type="Proteomes" id="UP001054902"/>
    </source>
</evidence>